<name>A0A8K0P436_LADFU</name>
<dbReference type="OrthoDB" id="6625314at2759"/>
<dbReference type="Pfam" id="PF03184">
    <property type="entry name" value="DDE_1"/>
    <property type="match status" value="1"/>
</dbReference>
<protein>
    <recommendedName>
        <fullName evidence="1">DDE-1 domain-containing protein</fullName>
    </recommendedName>
</protein>
<reference evidence="2" key="2">
    <citation type="submission" date="2017-10" db="EMBL/GenBank/DDBJ databases">
        <title>Ladona fulva Genome sequencing and assembly.</title>
        <authorList>
            <person name="Murali S."/>
            <person name="Richards S."/>
            <person name="Bandaranaike D."/>
            <person name="Bellair M."/>
            <person name="Blankenburg K."/>
            <person name="Chao H."/>
            <person name="Dinh H."/>
            <person name="Doddapaneni H."/>
            <person name="Dugan-Rocha S."/>
            <person name="Elkadiri S."/>
            <person name="Gnanaolivu R."/>
            <person name="Hernandez B."/>
            <person name="Skinner E."/>
            <person name="Javaid M."/>
            <person name="Lee S."/>
            <person name="Li M."/>
            <person name="Ming W."/>
            <person name="Munidasa M."/>
            <person name="Muniz J."/>
            <person name="Nguyen L."/>
            <person name="Hughes D."/>
            <person name="Osuji N."/>
            <person name="Pu L.-L."/>
            <person name="Puazo M."/>
            <person name="Qu C."/>
            <person name="Quiroz J."/>
            <person name="Raj R."/>
            <person name="Weissenberger G."/>
            <person name="Xin Y."/>
            <person name="Zou X."/>
            <person name="Han Y."/>
            <person name="Worley K."/>
            <person name="Muzny D."/>
            <person name="Gibbs R."/>
        </authorList>
    </citation>
    <scope>NUCLEOTIDE SEQUENCE</scope>
    <source>
        <strain evidence="2">Sampled in the wild</strain>
    </source>
</reference>
<dbReference type="EMBL" id="KZ308676">
    <property type="protein sequence ID" value="KAG8232971.1"/>
    <property type="molecule type" value="Genomic_DNA"/>
</dbReference>
<keyword evidence="3" id="KW-1185">Reference proteome</keyword>
<dbReference type="Proteomes" id="UP000792457">
    <property type="component" value="Unassembled WGS sequence"/>
</dbReference>
<accession>A0A8K0P436</accession>
<reference evidence="2" key="1">
    <citation type="submission" date="2013-04" db="EMBL/GenBank/DDBJ databases">
        <authorList>
            <person name="Qu J."/>
            <person name="Murali S.C."/>
            <person name="Bandaranaike D."/>
            <person name="Bellair M."/>
            <person name="Blankenburg K."/>
            <person name="Chao H."/>
            <person name="Dinh H."/>
            <person name="Doddapaneni H."/>
            <person name="Downs B."/>
            <person name="Dugan-Rocha S."/>
            <person name="Elkadiri S."/>
            <person name="Gnanaolivu R.D."/>
            <person name="Hernandez B."/>
            <person name="Javaid M."/>
            <person name="Jayaseelan J.C."/>
            <person name="Lee S."/>
            <person name="Li M."/>
            <person name="Ming W."/>
            <person name="Munidasa M."/>
            <person name="Muniz J."/>
            <person name="Nguyen L."/>
            <person name="Ongeri F."/>
            <person name="Osuji N."/>
            <person name="Pu L.-L."/>
            <person name="Puazo M."/>
            <person name="Qu C."/>
            <person name="Quiroz J."/>
            <person name="Raj R."/>
            <person name="Weissenberger G."/>
            <person name="Xin Y."/>
            <person name="Zou X."/>
            <person name="Han Y."/>
            <person name="Richards S."/>
            <person name="Worley K."/>
            <person name="Muzny D."/>
            <person name="Gibbs R."/>
        </authorList>
    </citation>
    <scope>NUCLEOTIDE SEQUENCE</scope>
    <source>
        <strain evidence="2">Sampled in the wild</strain>
    </source>
</reference>
<feature type="domain" description="DDE-1" evidence="1">
    <location>
        <begin position="1"/>
        <end position="36"/>
    </location>
</feature>
<dbReference type="AlphaFoldDB" id="A0A8K0P436"/>
<proteinExistence type="predicted"/>
<comment type="caution">
    <text evidence="2">The sequence shown here is derived from an EMBL/GenBank/DDBJ whole genome shotgun (WGS) entry which is preliminary data.</text>
</comment>
<evidence type="ECO:0000313" key="2">
    <source>
        <dbReference type="EMBL" id="KAG8232971.1"/>
    </source>
</evidence>
<evidence type="ECO:0000259" key="1">
    <source>
        <dbReference type="Pfam" id="PF03184"/>
    </source>
</evidence>
<dbReference type="InterPro" id="IPR004875">
    <property type="entry name" value="DDE_SF_endonuclease_dom"/>
</dbReference>
<dbReference type="GO" id="GO:0003676">
    <property type="term" value="F:nucleic acid binding"/>
    <property type="evidence" value="ECO:0007669"/>
    <property type="project" value="InterPro"/>
</dbReference>
<organism evidence="2 3">
    <name type="scientific">Ladona fulva</name>
    <name type="common">Scarce chaser dragonfly</name>
    <name type="synonym">Libellula fulva</name>
    <dbReference type="NCBI Taxonomy" id="123851"/>
    <lineage>
        <taxon>Eukaryota</taxon>
        <taxon>Metazoa</taxon>
        <taxon>Ecdysozoa</taxon>
        <taxon>Arthropoda</taxon>
        <taxon>Hexapoda</taxon>
        <taxon>Insecta</taxon>
        <taxon>Pterygota</taxon>
        <taxon>Palaeoptera</taxon>
        <taxon>Odonata</taxon>
        <taxon>Epiprocta</taxon>
        <taxon>Anisoptera</taxon>
        <taxon>Libelluloidea</taxon>
        <taxon>Libellulidae</taxon>
        <taxon>Ladona</taxon>
    </lineage>
</organism>
<evidence type="ECO:0000313" key="3">
    <source>
        <dbReference type="Proteomes" id="UP000792457"/>
    </source>
</evidence>
<gene>
    <name evidence="2" type="ORF">J437_LFUL013583</name>
</gene>
<sequence>MVISKSENPRCFKNLTKDRIPVYWKVNKKAWMTSTTSALPHLDNGEKQDVKLNCRKLMLQHLIVYMDNCRKV</sequence>